<feature type="domain" description="Chorismate-utilising enzyme C-terminal" evidence="2">
    <location>
        <begin position="199"/>
        <end position="445"/>
    </location>
</feature>
<organism evidence="3 4">
    <name type="scientific">Microlunatus phosphovorus (strain ATCC 700054 / DSM 10555 / JCM 9379 / NBRC 101784 / NCIMB 13414 / VKM Ac-1990 / NM-1)</name>
    <dbReference type="NCBI Taxonomy" id="1032480"/>
    <lineage>
        <taxon>Bacteria</taxon>
        <taxon>Bacillati</taxon>
        <taxon>Actinomycetota</taxon>
        <taxon>Actinomycetes</taxon>
        <taxon>Propionibacteriales</taxon>
        <taxon>Propionibacteriaceae</taxon>
        <taxon>Microlunatus</taxon>
    </lineage>
</organism>
<dbReference type="PANTHER" id="PTHR11236:SF50">
    <property type="entry name" value="AMINODEOXYCHORISMATE SYNTHASE COMPONENT 1"/>
    <property type="match status" value="1"/>
</dbReference>
<name>F5XGU6_MICPN</name>
<dbReference type="InterPro" id="IPR015890">
    <property type="entry name" value="Chorismate_C"/>
</dbReference>
<dbReference type="GO" id="GO:0000162">
    <property type="term" value="P:L-tryptophan biosynthetic process"/>
    <property type="evidence" value="ECO:0007669"/>
    <property type="project" value="TreeGrafter"/>
</dbReference>
<dbReference type="eggNOG" id="COG0147">
    <property type="taxonomic scope" value="Bacteria"/>
</dbReference>
<evidence type="ECO:0000313" key="3">
    <source>
        <dbReference type="EMBL" id="BAK35578.1"/>
    </source>
</evidence>
<feature type="region of interest" description="Disordered" evidence="1">
    <location>
        <begin position="278"/>
        <end position="297"/>
    </location>
</feature>
<dbReference type="EC" id="2.6.1.85" evidence="3"/>
<keyword evidence="4" id="KW-1185">Reference proteome</keyword>
<dbReference type="STRING" id="1032480.MLP_25640"/>
<dbReference type="OrthoDB" id="3518032at2"/>
<dbReference type="Gene3D" id="3.30.470.10">
    <property type="match status" value="1"/>
</dbReference>
<dbReference type="Gene3D" id="3.60.120.10">
    <property type="entry name" value="Anthranilate synthase"/>
    <property type="match status" value="1"/>
</dbReference>
<dbReference type="SUPFAM" id="SSF56322">
    <property type="entry name" value="ADC synthase"/>
    <property type="match status" value="1"/>
</dbReference>
<dbReference type="KEGG" id="mph:MLP_25640"/>
<protein>
    <submittedName>
        <fullName evidence="3">Putative para-aminobenzoate synthase component I</fullName>
        <ecNumber evidence="3">2.6.1.85</ecNumber>
    </submittedName>
</protein>
<dbReference type="SUPFAM" id="SSF56752">
    <property type="entry name" value="D-aminoacid aminotransferase-like PLP-dependent enzymes"/>
    <property type="match status" value="1"/>
</dbReference>
<dbReference type="InterPro" id="IPR005801">
    <property type="entry name" value="ADC_synthase"/>
</dbReference>
<keyword evidence="3" id="KW-0808">Transferase</keyword>
<reference evidence="3 4" key="1">
    <citation type="submission" date="2011-05" db="EMBL/GenBank/DDBJ databases">
        <title>Whole genome sequence of Microlunatus phosphovorus NM-1.</title>
        <authorList>
            <person name="Hosoyama A."/>
            <person name="Sasaki K."/>
            <person name="Harada T."/>
            <person name="Igarashi R."/>
            <person name="Kawakoshi A."/>
            <person name="Sasagawa M."/>
            <person name="Fukada J."/>
            <person name="Nakamura S."/>
            <person name="Katano Y."/>
            <person name="Hanada S."/>
            <person name="Kamagata Y."/>
            <person name="Nakamura N."/>
            <person name="Yamazaki S."/>
            <person name="Fujita N."/>
        </authorList>
    </citation>
    <scope>NUCLEOTIDE SEQUENCE [LARGE SCALE GENOMIC DNA]</scope>
    <source>
        <strain evidence="4">ATCC 700054 / DSM 10555 / JCM 9379 / NBRC 101784 / NCIMB 13414 / VKM Ac-1990 / NM-1</strain>
    </source>
</reference>
<accession>F5XGU6</accession>
<dbReference type="GO" id="GO:0046820">
    <property type="term" value="F:4-amino-4-deoxychorismate synthase activity"/>
    <property type="evidence" value="ECO:0007669"/>
    <property type="project" value="UniProtKB-EC"/>
</dbReference>
<dbReference type="InterPro" id="IPR043132">
    <property type="entry name" value="BCAT-like_C"/>
</dbReference>
<dbReference type="InterPro" id="IPR019999">
    <property type="entry name" value="Anth_synth_I-like"/>
</dbReference>
<dbReference type="InterPro" id="IPR036038">
    <property type="entry name" value="Aminotransferase-like"/>
</dbReference>
<dbReference type="EMBL" id="AP012204">
    <property type="protein sequence ID" value="BAK35578.1"/>
    <property type="molecule type" value="Genomic_DNA"/>
</dbReference>
<dbReference type="HOGENOM" id="CLU_393194_0_0_11"/>
<dbReference type="InterPro" id="IPR043131">
    <property type="entry name" value="BCAT-like_N"/>
</dbReference>
<sequence length="701" mass="74589">MPPNADLGRLRDAHTAPYAVELPSSIGSASADPASVILAYAAWHPMVLWGTWLDSEVLIGVDPVVELGGLDADQCWEPLSVLPGPQSGSQGIGSAGSGFEGIGGGWVTVLGYDPGTSWLAFYDSLLRRRADGTWVFESLGLPGREQVAAAHLEQARAAVCAKTWLPGAGAGIGPLSPINKHEQEPRDQHTRDQQVALHHLAGVERVIGRIRAGEVYQLNLCTRLRAELLEPPLELFVRTAGTLRPSYGAQLPTGSDTAVVSLSPERFLTVRDGLVTTSPIKGTTKRTEDPDGSQLRSSTKDAAENIMITDLMRNDLSRVCEPGSVTVTGLLEVEPHPGVWHLVSTVQGRLPLGASVSQLLAATFPPGSVTGAPKSSARAAIAAEEPHPRGAYTGSAGLITADGRAELSVLIRTFEVTGNRVELGVGGGITVDSVPVREWQECLHKAEPLARAAGSNLSGWLSDLPPPIPIDLSDAGVFETILVQHGRPLRLADHLARLARSVRELYGAALPDEIGSQALQTAATMGDSPRAALRIRVQSQHTHLDVEVSAQPLGPRLRRSELTFANRSAVSWRHKWSRRDQLQAAERQTAPALPYFLDTDGQVAETSRGNLFVQGADGRWRTPPASDHLLPGVTRCALLDALSDRRVPCLISPISREDLGAARAVVWTSGLSGVVAVSGLDGRALASASPAETWSQWLGYA</sequence>
<gene>
    <name evidence="3" type="ordered locus">MLP_25640</name>
</gene>
<evidence type="ECO:0000313" key="4">
    <source>
        <dbReference type="Proteomes" id="UP000007947"/>
    </source>
</evidence>
<dbReference type="Gene3D" id="3.20.10.10">
    <property type="entry name" value="D-amino Acid Aminotransferase, subunit A, domain 2"/>
    <property type="match status" value="1"/>
</dbReference>
<dbReference type="Proteomes" id="UP000007947">
    <property type="component" value="Chromosome"/>
</dbReference>
<dbReference type="AlphaFoldDB" id="F5XGU6"/>
<evidence type="ECO:0000259" key="2">
    <source>
        <dbReference type="Pfam" id="PF00425"/>
    </source>
</evidence>
<dbReference type="PRINTS" id="PR00095">
    <property type="entry name" value="ANTSNTHASEI"/>
</dbReference>
<dbReference type="InterPro" id="IPR001544">
    <property type="entry name" value="Aminotrans_IV"/>
</dbReference>
<proteinExistence type="predicted"/>
<keyword evidence="3" id="KW-0032">Aminotransferase</keyword>
<dbReference type="PANTHER" id="PTHR11236">
    <property type="entry name" value="AMINOBENZOATE/ANTHRANILATE SYNTHASE"/>
    <property type="match status" value="1"/>
</dbReference>
<dbReference type="Pfam" id="PF01063">
    <property type="entry name" value="Aminotran_4"/>
    <property type="match status" value="1"/>
</dbReference>
<dbReference type="RefSeq" id="WP_013863447.1">
    <property type="nucleotide sequence ID" value="NC_015635.1"/>
</dbReference>
<dbReference type="eggNOG" id="COG0115">
    <property type="taxonomic scope" value="Bacteria"/>
</dbReference>
<evidence type="ECO:0000256" key="1">
    <source>
        <dbReference type="SAM" id="MobiDB-lite"/>
    </source>
</evidence>
<dbReference type="Pfam" id="PF00425">
    <property type="entry name" value="Chorismate_bind"/>
    <property type="match status" value="1"/>
</dbReference>